<organism evidence="1 2">
    <name type="scientific">Alienimonas chondri</name>
    <dbReference type="NCBI Taxonomy" id="2681879"/>
    <lineage>
        <taxon>Bacteria</taxon>
        <taxon>Pseudomonadati</taxon>
        <taxon>Planctomycetota</taxon>
        <taxon>Planctomycetia</taxon>
        <taxon>Planctomycetales</taxon>
        <taxon>Planctomycetaceae</taxon>
        <taxon>Alienimonas</taxon>
    </lineage>
</organism>
<evidence type="ECO:0008006" key="3">
    <source>
        <dbReference type="Google" id="ProtNLM"/>
    </source>
</evidence>
<name>A0ABX1VCZ6_9PLAN</name>
<dbReference type="InterPro" id="IPR016024">
    <property type="entry name" value="ARM-type_fold"/>
</dbReference>
<dbReference type="RefSeq" id="WP_171185336.1">
    <property type="nucleotide sequence ID" value="NZ_WTPX01000034.1"/>
</dbReference>
<sequence>MFGLFKPRPPLEVHEQAWVERHLTLLAGLLGPQRMGLSGGGLPQQLLPSQEITGLRSEADAERLFDRILDRLAPNAPALTLAWFDGDALLETDPAAIPVPRTALADPMSLAAGLVRQACRRTFHSELSAAARQYDLAGTALGLGLPLANADAPAPSTGETGDRDLTSREIGYALALLWHVRQEGEGSTDDPPWVDELRGDAAGAVTGGLKYLRKVGDARFNAASLRGESDPTEAEIRTELRHRRPARRLAATWDAAQLSRRESVSPGVESATLHTLLETLHDREPAVRAGACGAVAALWPDEDSARDDWDRCLLGLTGAADDPIAAVRAAALSGLGMNPDLPSTGAGREELNRVTLEGLASRTPAVRQAASALACALPPAESGGAESPFAPATLKALVGALVRVDGPEIAEHVATLRTLHPDPAALAEERVDDGELLARALDALGVAELETPEAEEAAVAT</sequence>
<evidence type="ECO:0000313" key="2">
    <source>
        <dbReference type="Proteomes" id="UP000609651"/>
    </source>
</evidence>
<reference evidence="1 2" key="1">
    <citation type="journal article" date="2020" name="Syst. Appl. Microbiol.">
        <title>Alienimonas chondri sp. nov., a novel planctomycete isolated from the biofilm of the red alga Chondrus crispus.</title>
        <authorList>
            <person name="Vitorino I."/>
            <person name="Albuquerque L."/>
            <person name="Wiegand S."/>
            <person name="Kallscheuer N."/>
            <person name="da Costa M.S."/>
            <person name="Lobo-da-Cunha A."/>
            <person name="Jogler C."/>
            <person name="Lage O.M."/>
        </authorList>
    </citation>
    <scope>NUCLEOTIDE SEQUENCE [LARGE SCALE GENOMIC DNA]</scope>
    <source>
        <strain evidence="1 2">LzC2</strain>
    </source>
</reference>
<accession>A0ABX1VCZ6</accession>
<dbReference type="SUPFAM" id="SSF48371">
    <property type="entry name" value="ARM repeat"/>
    <property type="match status" value="1"/>
</dbReference>
<dbReference type="Gene3D" id="1.25.10.10">
    <property type="entry name" value="Leucine-rich Repeat Variant"/>
    <property type="match status" value="1"/>
</dbReference>
<dbReference type="InterPro" id="IPR011989">
    <property type="entry name" value="ARM-like"/>
</dbReference>
<evidence type="ECO:0000313" key="1">
    <source>
        <dbReference type="EMBL" id="NNJ25385.1"/>
    </source>
</evidence>
<dbReference type="Proteomes" id="UP000609651">
    <property type="component" value="Unassembled WGS sequence"/>
</dbReference>
<gene>
    <name evidence="1" type="ORF">LzC2_14550</name>
</gene>
<proteinExistence type="predicted"/>
<comment type="caution">
    <text evidence="1">The sequence shown here is derived from an EMBL/GenBank/DDBJ whole genome shotgun (WGS) entry which is preliminary data.</text>
</comment>
<keyword evidence="2" id="KW-1185">Reference proteome</keyword>
<dbReference type="EMBL" id="WTPX01000034">
    <property type="protein sequence ID" value="NNJ25385.1"/>
    <property type="molecule type" value="Genomic_DNA"/>
</dbReference>
<protein>
    <recommendedName>
        <fullName evidence="3">HEAT repeat domain-containing protein</fullName>
    </recommendedName>
</protein>